<keyword evidence="4" id="KW-0106">Calcium</keyword>
<dbReference type="SUPFAM" id="SSF53649">
    <property type="entry name" value="Alkaline phosphatase-like"/>
    <property type="match status" value="1"/>
</dbReference>
<organism evidence="7 8">
    <name type="scientific">Pontibacter populi</name>
    <dbReference type="NCBI Taxonomy" id="890055"/>
    <lineage>
        <taxon>Bacteria</taxon>
        <taxon>Pseudomonadati</taxon>
        <taxon>Bacteroidota</taxon>
        <taxon>Cytophagia</taxon>
        <taxon>Cytophagales</taxon>
        <taxon>Hymenobacteraceae</taxon>
        <taxon>Pontibacter</taxon>
    </lineage>
</organism>
<sequence length="587" mass="66569">MSSQGQPNFLLIVVDDMGYSDCQPFGGEISTPNLQQLADNGARFRNFHTSALCAPTRSMLLSGCDNHQAGLGNMPTAHATNQYMQPGYEGYLNKDVLTIPEILKEAGYHTYMAGKWHLGELEGFRPHSRGFERTFSFLGGGVSHFKDQRALSEFEQPHTEYSENGETVETLPDDFYSSDYYTDKMIQYITEQSDGDPFFAYLAFTSPHDPLHVPDNWLDKYKGVYDGGYDAIRDQRLQRMNELGLVPNDLTPNEGSGEFKKWNELTEEERTEASRKMEIYAAMIQNLDWNLGRLFDKLKELNKFDDTIIFFLSDNGANPKEPHFYAPNTKESIAREYDNRLENYGRINSFISIGGAWAEVANTPLSYFKITTYEGGTQTPLIVSGRRMHKRGIVTDEVLHVTDILPTILDFANIRYPKEKGLKPLYGISLKPFLQEETKQPVRNTFDVLGFEITECKAIMKGVWKLIFMPPPYGEGEEWHLFNLKEDLKEENNVAAQFPDKFNELKADWNAYALSVGYIRANGERAVAKLGFEEFYRFDPKHRINPEAGIGGDAKKTGKAPKAGTPKKNASKQKASKKNIEPTELGD</sequence>
<evidence type="ECO:0000256" key="4">
    <source>
        <dbReference type="ARBA" id="ARBA00022837"/>
    </source>
</evidence>
<dbReference type="Gene3D" id="3.30.1120.10">
    <property type="match status" value="1"/>
</dbReference>
<reference evidence="7 8" key="1">
    <citation type="submission" date="2021-07" db="EMBL/GenBank/DDBJ databases">
        <authorList>
            <person name="Kim M.K."/>
        </authorList>
    </citation>
    <scope>NUCLEOTIDE SEQUENCE [LARGE SCALE GENOMIC DNA]</scope>
    <source>
        <strain evidence="7 8">HLY7-15</strain>
    </source>
</reference>
<accession>A0ABS6XAT3</accession>
<comment type="caution">
    <text evidence="7">The sequence shown here is derived from an EMBL/GenBank/DDBJ whole genome shotgun (WGS) entry which is preliminary data.</text>
</comment>
<evidence type="ECO:0000313" key="7">
    <source>
        <dbReference type="EMBL" id="MBW3365012.1"/>
    </source>
</evidence>
<dbReference type="Gene3D" id="3.40.720.10">
    <property type="entry name" value="Alkaline Phosphatase, subunit A"/>
    <property type="match status" value="1"/>
</dbReference>
<dbReference type="InterPro" id="IPR050738">
    <property type="entry name" value="Sulfatase"/>
</dbReference>
<evidence type="ECO:0000256" key="5">
    <source>
        <dbReference type="SAM" id="MobiDB-lite"/>
    </source>
</evidence>
<dbReference type="PROSITE" id="PS00149">
    <property type="entry name" value="SULFATASE_2"/>
    <property type="match status" value="1"/>
</dbReference>
<feature type="region of interest" description="Disordered" evidence="5">
    <location>
        <begin position="545"/>
        <end position="587"/>
    </location>
</feature>
<dbReference type="Proteomes" id="UP000774935">
    <property type="component" value="Unassembled WGS sequence"/>
</dbReference>
<dbReference type="RefSeq" id="WP_199109540.1">
    <property type="nucleotide sequence ID" value="NZ_JAHWXQ010000002.1"/>
</dbReference>
<evidence type="ECO:0000313" key="8">
    <source>
        <dbReference type="Proteomes" id="UP000774935"/>
    </source>
</evidence>
<dbReference type="Pfam" id="PF00884">
    <property type="entry name" value="Sulfatase"/>
    <property type="match status" value="1"/>
</dbReference>
<proteinExistence type="inferred from homology"/>
<evidence type="ECO:0000256" key="1">
    <source>
        <dbReference type="ARBA" id="ARBA00008779"/>
    </source>
</evidence>
<dbReference type="PANTHER" id="PTHR42693:SF33">
    <property type="entry name" value="ARYLSULFATASE"/>
    <property type="match status" value="1"/>
</dbReference>
<gene>
    <name evidence="7" type="ORF">KYK27_08155</name>
</gene>
<name>A0ABS6XAT3_9BACT</name>
<dbReference type="PANTHER" id="PTHR42693">
    <property type="entry name" value="ARYLSULFATASE FAMILY MEMBER"/>
    <property type="match status" value="1"/>
</dbReference>
<dbReference type="InterPro" id="IPR017850">
    <property type="entry name" value="Alkaline_phosphatase_core_sf"/>
</dbReference>
<dbReference type="CDD" id="cd16025">
    <property type="entry name" value="PAS_like"/>
    <property type="match status" value="1"/>
</dbReference>
<feature type="domain" description="Sulfatase N-terminal" evidence="6">
    <location>
        <begin position="7"/>
        <end position="414"/>
    </location>
</feature>
<evidence type="ECO:0000259" key="6">
    <source>
        <dbReference type="Pfam" id="PF00884"/>
    </source>
</evidence>
<keyword evidence="2" id="KW-0479">Metal-binding</keyword>
<evidence type="ECO:0000256" key="3">
    <source>
        <dbReference type="ARBA" id="ARBA00022801"/>
    </source>
</evidence>
<comment type="similarity">
    <text evidence="1">Belongs to the sulfatase family.</text>
</comment>
<evidence type="ECO:0000256" key="2">
    <source>
        <dbReference type="ARBA" id="ARBA00022723"/>
    </source>
</evidence>
<keyword evidence="3" id="KW-0378">Hydrolase</keyword>
<keyword evidence="8" id="KW-1185">Reference proteome</keyword>
<dbReference type="InterPro" id="IPR000917">
    <property type="entry name" value="Sulfatase_N"/>
</dbReference>
<dbReference type="EMBL" id="JAHWXQ010000002">
    <property type="protein sequence ID" value="MBW3365012.1"/>
    <property type="molecule type" value="Genomic_DNA"/>
</dbReference>
<protein>
    <submittedName>
        <fullName evidence="7">Arylsulfatase</fullName>
    </submittedName>
</protein>
<dbReference type="InterPro" id="IPR024607">
    <property type="entry name" value="Sulfatase_CS"/>
</dbReference>